<dbReference type="RefSeq" id="WP_104410222.1">
    <property type="nucleotide sequence ID" value="NZ_PTIS01000012.1"/>
</dbReference>
<evidence type="ECO:0000313" key="1">
    <source>
        <dbReference type="EMBL" id="PPK47926.1"/>
    </source>
</evidence>
<dbReference type="STRING" id="37659.GCA_000703125_00301"/>
<accession>A0A2S6FWT7</accession>
<proteinExistence type="predicted"/>
<dbReference type="EMBL" id="PTIS01000012">
    <property type="protein sequence ID" value="PPK47926.1"/>
    <property type="molecule type" value="Genomic_DNA"/>
</dbReference>
<evidence type="ECO:0008006" key="3">
    <source>
        <dbReference type="Google" id="ProtNLM"/>
    </source>
</evidence>
<organism evidence="1 2">
    <name type="scientific">Clostridium algidicarnis DSM 15099</name>
    <dbReference type="NCBI Taxonomy" id="1121295"/>
    <lineage>
        <taxon>Bacteria</taxon>
        <taxon>Bacillati</taxon>
        <taxon>Bacillota</taxon>
        <taxon>Clostridia</taxon>
        <taxon>Eubacteriales</taxon>
        <taxon>Clostridiaceae</taxon>
        <taxon>Clostridium</taxon>
    </lineage>
</organism>
<reference evidence="1 2" key="1">
    <citation type="submission" date="2018-02" db="EMBL/GenBank/DDBJ databases">
        <title>Genomic Encyclopedia of Archaeal and Bacterial Type Strains, Phase II (KMG-II): from individual species to whole genera.</title>
        <authorList>
            <person name="Goeker M."/>
        </authorList>
    </citation>
    <scope>NUCLEOTIDE SEQUENCE [LARGE SCALE GENOMIC DNA]</scope>
    <source>
        <strain evidence="1 2">DSM 15099</strain>
    </source>
</reference>
<name>A0A2S6FWT7_9CLOT</name>
<gene>
    <name evidence="1" type="ORF">BD821_11267</name>
</gene>
<dbReference type="OrthoDB" id="9795268at2"/>
<evidence type="ECO:0000313" key="2">
    <source>
        <dbReference type="Proteomes" id="UP000239863"/>
    </source>
</evidence>
<dbReference type="AlphaFoldDB" id="A0A2S6FWT7"/>
<dbReference type="Proteomes" id="UP000239863">
    <property type="component" value="Unassembled WGS sequence"/>
</dbReference>
<sequence>MDSDKNKKRMQFSVDFDVFQGFNVDSIDDKVEDINKRKNMSSKISQWPIKLKIVSPFASSLDNKHLLISADCVAYAYGNFHNDFMKDKSILILCPKAENITNYKNTIVEILKVHPIESVTLVRMEVPCCMDITEIIISALKRCDKEINFKEVIIDTSGNII</sequence>
<protein>
    <recommendedName>
        <fullName evidence="3">Iron-sulfur cluster protein</fullName>
    </recommendedName>
</protein>
<comment type="caution">
    <text evidence="1">The sequence shown here is derived from an EMBL/GenBank/DDBJ whole genome shotgun (WGS) entry which is preliminary data.</text>
</comment>